<accession>A0AAV8VVL8</accession>
<keyword evidence="6" id="KW-1015">Disulfide bond</keyword>
<evidence type="ECO:0000256" key="3">
    <source>
        <dbReference type="ARBA" id="ARBA00022670"/>
    </source>
</evidence>
<evidence type="ECO:0000256" key="6">
    <source>
        <dbReference type="ARBA" id="ARBA00023157"/>
    </source>
</evidence>
<dbReference type="InterPro" id="IPR043504">
    <property type="entry name" value="Peptidase_S1_PA_chymotrypsin"/>
</dbReference>
<feature type="domain" description="Peptidase S1" evidence="9">
    <location>
        <begin position="295"/>
        <end position="524"/>
    </location>
</feature>
<dbReference type="PROSITE" id="PS50240">
    <property type="entry name" value="TRYPSIN_DOM"/>
    <property type="match status" value="2"/>
</dbReference>
<organism evidence="10 11">
    <name type="scientific">Exocentrus adspersus</name>
    <dbReference type="NCBI Taxonomy" id="1586481"/>
    <lineage>
        <taxon>Eukaryota</taxon>
        <taxon>Metazoa</taxon>
        <taxon>Ecdysozoa</taxon>
        <taxon>Arthropoda</taxon>
        <taxon>Hexapoda</taxon>
        <taxon>Insecta</taxon>
        <taxon>Pterygota</taxon>
        <taxon>Neoptera</taxon>
        <taxon>Endopterygota</taxon>
        <taxon>Coleoptera</taxon>
        <taxon>Polyphaga</taxon>
        <taxon>Cucujiformia</taxon>
        <taxon>Chrysomeloidea</taxon>
        <taxon>Cerambycidae</taxon>
        <taxon>Lamiinae</taxon>
        <taxon>Acanthocinini</taxon>
        <taxon>Exocentrus</taxon>
    </lineage>
</organism>
<keyword evidence="3 7" id="KW-0645">Protease</keyword>
<dbReference type="InterPro" id="IPR009003">
    <property type="entry name" value="Peptidase_S1_PA"/>
</dbReference>
<evidence type="ECO:0000313" key="10">
    <source>
        <dbReference type="EMBL" id="KAJ8918102.1"/>
    </source>
</evidence>
<comment type="similarity">
    <text evidence="2">Belongs to the peptidase S1 family.</text>
</comment>
<dbReference type="Gene3D" id="2.40.10.10">
    <property type="entry name" value="Trypsin-like serine proteases"/>
    <property type="match status" value="4"/>
</dbReference>
<dbReference type="Pfam" id="PF00089">
    <property type="entry name" value="Trypsin"/>
    <property type="match status" value="2"/>
</dbReference>
<dbReference type="GO" id="GO:0006508">
    <property type="term" value="P:proteolysis"/>
    <property type="evidence" value="ECO:0007669"/>
    <property type="project" value="UniProtKB-KW"/>
</dbReference>
<keyword evidence="5 7" id="KW-0720">Serine protease</keyword>
<dbReference type="PRINTS" id="PR00722">
    <property type="entry name" value="CHYMOTRYPSIN"/>
</dbReference>
<dbReference type="InterPro" id="IPR001314">
    <property type="entry name" value="Peptidase_S1A"/>
</dbReference>
<dbReference type="FunFam" id="2.40.10.10:FF:000036">
    <property type="entry name" value="Trypsin beta"/>
    <property type="match status" value="1"/>
</dbReference>
<dbReference type="Proteomes" id="UP001159042">
    <property type="component" value="Unassembled WGS sequence"/>
</dbReference>
<dbReference type="InterPro" id="IPR001254">
    <property type="entry name" value="Trypsin_dom"/>
</dbReference>
<evidence type="ECO:0000259" key="9">
    <source>
        <dbReference type="PROSITE" id="PS50240"/>
    </source>
</evidence>
<dbReference type="SMART" id="SM00020">
    <property type="entry name" value="Tryp_SPc"/>
    <property type="match status" value="2"/>
</dbReference>
<evidence type="ECO:0000256" key="8">
    <source>
        <dbReference type="SAM" id="SignalP"/>
    </source>
</evidence>
<feature type="domain" description="Peptidase S1" evidence="9">
    <location>
        <begin position="50"/>
        <end position="274"/>
    </location>
</feature>
<comment type="subcellular location">
    <subcellularLocation>
        <location evidence="1">Secreted</location>
        <location evidence="1">Extracellular space</location>
    </subcellularLocation>
</comment>
<dbReference type="PROSITE" id="PS00135">
    <property type="entry name" value="TRYPSIN_SER"/>
    <property type="match status" value="2"/>
</dbReference>
<dbReference type="InterPro" id="IPR033116">
    <property type="entry name" value="TRYPSIN_SER"/>
</dbReference>
<keyword evidence="4 7" id="KW-0378">Hydrolase</keyword>
<dbReference type="AlphaFoldDB" id="A0AAV8VVL8"/>
<reference evidence="10 11" key="1">
    <citation type="journal article" date="2023" name="Insect Mol. Biol.">
        <title>Genome sequencing provides insights into the evolution of gene families encoding plant cell wall-degrading enzymes in longhorned beetles.</title>
        <authorList>
            <person name="Shin N.R."/>
            <person name="Okamura Y."/>
            <person name="Kirsch R."/>
            <person name="Pauchet Y."/>
        </authorList>
    </citation>
    <scope>NUCLEOTIDE SEQUENCE [LARGE SCALE GENOMIC DNA]</scope>
    <source>
        <strain evidence="10">EAD_L_NR</strain>
    </source>
</reference>
<dbReference type="GO" id="GO:0004252">
    <property type="term" value="F:serine-type endopeptidase activity"/>
    <property type="evidence" value="ECO:0007669"/>
    <property type="project" value="InterPro"/>
</dbReference>
<dbReference type="EMBL" id="JANEYG010000028">
    <property type="protein sequence ID" value="KAJ8918102.1"/>
    <property type="molecule type" value="Genomic_DNA"/>
</dbReference>
<evidence type="ECO:0000256" key="1">
    <source>
        <dbReference type="ARBA" id="ARBA00004239"/>
    </source>
</evidence>
<comment type="caution">
    <text evidence="10">The sequence shown here is derived from an EMBL/GenBank/DDBJ whole genome shotgun (WGS) entry which is preliminary data.</text>
</comment>
<evidence type="ECO:0000256" key="4">
    <source>
        <dbReference type="ARBA" id="ARBA00022801"/>
    </source>
</evidence>
<keyword evidence="8" id="KW-0732">Signal</keyword>
<dbReference type="FunFam" id="2.40.10.10:FF:000068">
    <property type="entry name" value="transmembrane protease serine 2"/>
    <property type="match status" value="1"/>
</dbReference>
<dbReference type="FunFam" id="2.40.10.10:FF:000034">
    <property type="entry name" value="Eupolytin"/>
    <property type="match status" value="1"/>
</dbReference>
<dbReference type="CDD" id="cd00190">
    <property type="entry name" value="Tryp_SPc"/>
    <property type="match status" value="2"/>
</dbReference>
<dbReference type="GO" id="GO:0005576">
    <property type="term" value="C:extracellular region"/>
    <property type="evidence" value="ECO:0007669"/>
    <property type="project" value="UniProtKB-SubCell"/>
</dbReference>
<dbReference type="InterPro" id="IPR018114">
    <property type="entry name" value="TRYPSIN_HIS"/>
</dbReference>
<dbReference type="PANTHER" id="PTHR24276:SF98">
    <property type="entry name" value="FI18310P1-RELATED"/>
    <property type="match status" value="1"/>
</dbReference>
<protein>
    <recommendedName>
        <fullName evidence="9">Peptidase S1 domain-containing protein</fullName>
    </recommendedName>
</protein>
<dbReference type="PROSITE" id="PS00134">
    <property type="entry name" value="TRYPSIN_HIS"/>
    <property type="match status" value="2"/>
</dbReference>
<evidence type="ECO:0000313" key="11">
    <source>
        <dbReference type="Proteomes" id="UP001159042"/>
    </source>
</evidence>
<name>A0AAV8VVL8_9CUCU</name>
<dbReference type="PANTHER" id="PTHR24276">
    <property type="entry name" value="POLYSERASE-RELATED"/>
    <property type="match status" value="1"/>
</dbReference>
<evidence type="ECO:0000256" key="5">
    <source>
        <dbReference type="ARBA" id="ARBA00022825"/>
    </source>
</evidence>
<dbReference type="SUPFAM" id="SSF50494">
    <property type="entry name" value="Trypsin-like serine proteases"/>
    <property type="match status" value="2"/>
</dbReference>
<feature type="chain" id="PRO_5043653426" description="Peptidase S1 domain-containing protein" evidence="8">
    <location>
        <begin position="17"/>
        <end position="527"/>
    </location>
</feature>
<proteinExistence type="inferred from homology"/>
<evidence type="ECO:0000256" key="7">
    <source>
        <dbReference type="RuleBase" id="RU363034"/>
    </source>
</evidence>
<gene>
    <name evidence="10" type="ORF">NQ315_011559</name>
</gene>
<evidence type="ECO:0000256" key="2">
    <source>
        <dbReference type="ARBA" id="ARBA00007664"/>
    </source>
</evidence>
<dbReference type="InterPro" id="IPR050430">
    <property type="entry name" value="Peptidase_S1"/>
</dbReference>
<keyword evidence="11" id="KW-1185">Reference proteome</keyword>
<feature type="signal peptide" evidence="8">
    <location>
        <begin position="1"/>
        <end position="16"/>
    </location>
</feature>
<sequence>MKTSICLLAVLGSCLALPSPPLAWEDIKGENVYIEPIANYTSDAQTGGRVIGGSEVTPNSRPYQVALFINGRSFCGGSLISQNFVLSAAHCTTSASYIDLLFGAHNVQSQESTQLRVTSTSVVNHPQYQPQTLSNDVSLISIPSPIVSNEYIQRIPLAPASAGDYTGSSAYIIGWGRISDSSSGISPVLQEVQVEVISNTVCSRTYSVIQSSTICTSGEGVVGACNGDSGGPLVADGVQIGIASFVSARGCQSGLPTGFARVSSFATWIAQNSDRLSQSLRLKYNTPDNAITGRIVGGEEVVPHSRPYLVALLIDGKSLCSGSLITPNYVLTAAHCTINASYVDLIFGAHNILIQEPTQLRVTSSVIINHPDFGNTTAHSNDIALIKTPTPIVTNNNIQYVRLPPANAGSYRGTPAALSGWGTTSDSTPNVSSVLREVYVAIMDNDICVEAVNPTSTVIAASNLCTPGGGRIGACNGDSGSPLMVHNTQPGIVSFVPTGSCESEYPTVYTRVSKYIPWIRENSDLIS</sequence>